<keyword evidence="13" id="KW-1185">Reference proteome</keyword>
<dbReference type="OMA" id="NARHFWG"/>
<dbReference type="EC" id="2.7.11.1" evidence="1"/>
<feature type="region of interest" description="Disordered" evidence="9">
    <location>
        <begin position="569"/>
        <end position="685"/>
    </location>
</feature>
<keyword evidence="3" id="KW-0808">Transferase</keyword>
<feature type="region of interest" description="Disordered" evidence="9">
    <location>
        <begin position="911"/>
        <end position="933"/>
    </location>
</feature>
<dbReference type="FunFam" id="1.10.510.10:FF:000294">
    <property type="entry name" value="Serine/threonine-protein kinase OXI1"/>
    <property type="match status" value="1"/>
</dbReference>
<evidence type="ECO:0000256" key="6">
    <source>
        <dbReference type="ARBA" id="ARBA00022840"/>
    </source>
</evidence>
<dbReference type="PROSITE" id="PS51285">
    <property type="entry name" value="AGC_KINASE_CTER"/>
    <property type="match status" value="1"/>
</dbReference>
<dbReference type="Proteomes" id="UP000007797">
    <property type="component" value="Unassembled WGS sequence"/>
</dbReference>
<feature type="compositionally biased region" description="Low complexity" evidence="9">
    <location>
        <begin position="14"/>
        <end position="33"/>
    </location>
</feature>
<keyword evidence="6" id="KW-0067">ATP-binding</keyword>
<dbReference type="SUPFAM" id="SSF56112">
    <property type="entry name" value="Protein kinase-like (PK-like)"/>
    <property type="match status" value="1"/>
</dbReference>
<dbReference type="Gene3D" id="1.10.510.10">
    <property type="entry name" value="Transferase(Phosphotransferase) domain 1"/>
    <property type="match status" value="2"/>
</dbReference>
<feature type="compositionally biased region" description="Low complexity" evidence="9">
    <location>
        <begin position="417"/>
        <end position="437"/>
    </location>
</feature>
<feature type="compositionally biased region" description="Low complexity" evidence="9">
    <location>
        <begin position="108"/>
        <end position="127"/>
    </location>
</feature>
<name>F4PPV7_CACFS</name>
<evidence type="ECO:0000256" key="8">
    <source>
        <dbReference type="ARBA" id="ARBA00048679"/>
    </source>
</evidence>
<keyword evidence="4" id="KW-0547">Nucleotide-binding</keyword>
<evidence type="ECO:0000256" key="3">
    <source>
        <dbReference type="ARBA" id="ARBA00022679"/>
    </source>
</evidence>
<feature type="domain" description="AGC-kinase C-terminal" evidence="11">
    <location>
        <begin position="1315"/>
        <end position="1397"/>
    </location>
</feature>
<dbReference type="GO" id="GO:0005524">
    <property type="term" value="F:ATP binding"/>
    <property type="evidence" value="ECO:0007669"/>
    <property type="project" value="UniProtKB-KW"/>
</dbReference>
<dbReference type="Gene3D" id="3.30.200.20">
    <property type="entry name" value="Phosphorylase Kinase, domain 1"/>
    <property type="match status" value="1"/>
</dbReference>
<dbReference type="PROSITE" id="PS00108">
    <property type="entry name" value="PROTEIN_KINASE_ST"/>
    <property type="match status" value="1"/>
</dbReference>
<gene>
    <name evidence="12" type="primary">pkgA</name>
    <name evidence="12" type="ORF">DFA_04541</name>
</gene>
<feature type="domain" description="Protein kinase" evidence="10">
    <location>
        <begin position="943"/>
        <end position="1314"/>
    </location>
</feature>
<dbReference type="InterPro" id="IPR000961">
    <property type="entry name" value="AGC-kinase_C"/>
</dbReference>
<dbReference type="GO" id="GO:0035556">
    <property type="term" value="P:intracellular signal transduction"/>
    <property type="evidence" value="ECO:0007669"/>
    <property type="project" value="TreeGrafter"/>
</dbReference>
<evidence type="ECO:0000256" key="2">
    <source>
        <dbReference type="ARBA" id="ARBA00022527"/>
    </source>
</evidence>
<dbReference type="SMART" id="SM00220">
    <property type="entry name" value="S_TKc"/>
    <property type="match status" value="1"/>
</dbReference>
<dbReference type="RefSeq" id="XP_004360271.1">
    <property type="nucleotide sequence ID" value="XM_004360214.1"/>
</dbReference>
<dbReference type="PANTHER" id="PTHR24356:SF385">
    <property type="entry name" value="SERINE_THREONINE-PROTEIN KINASE PKGA-RELATED"/>
    <property type="match status" value="1"/>
</dbReference>
<dbReference type="Pfam" id="PF00069">
    <property type="entry name" value="Pkinase"/>
    <property type="match status" value="2"/>
</dbReference>
<sequence>MNNTSSSQQPKNQTNINIGASSNNSTSNNGSTTPRVQIAKLNLNQIQNPYHNCSINILNNSNNNIRNSIESNTTSSITSGHLKSIEENKEQRSPLFTRKNFFNVGAESPTTTTTTTTPLSESPFTTTNIITPLNSSSTLISSSSASSCINNYEQQQQQQICNNNNNRVGVPFTQEFESINLQNNHGNLSILESSIDSPSSSRISRLRKGSLPLPSLHSYREQKIKGAEEMGLTKKEVALQQRNARHFWGTMLIPGLDILKSDLLQVKEESDSRLLLFIADLRRQLRSPDNSQREKDLLVELLGVANSFLALKPNQIECGKYAEDLLRKLNEKDLQGKIRDSVVNLLFIISNFGRIQELLAIETEKNQDSATTTMEKDDLSLNFKGLMNPLATPPASPPAPFCSPRSNLNPNQSTMSQILPPSIQQPKQQQQERLLPPNYSPNINTPVQFNKNHFRTLSYSPKCQSPPFESDDDEEDTTTTTTTSSDQSATNGSGIDSSSNSDSGNLKKRIELKRPSPLSQSTLNQPIIQPPLLSRRIVDLISSNKGKQHSNQQQQQQITNQQHSIKEEDFIPGPLSPEISSEKQQREKEFSSIPSITEQPRILDQSHFLEEMDTFSTSEDEEEENEEIEESYLSSSDEDSDEEDSDDEREEEENENENLLPADDKKSSTNQMIIPPPLKKSLTNPRLDNLKSMTTTITDPITKRQLVRSKSFSPNKFKDSKKQTIGRRKLTRSFSEIPSIKVLETDVEKQMVMCRICEEKINSSLLEEHSKFCAMANQEDMKAMNVEDQLRAIAKILLTRSTNLPLEKRKQLQEFREIAQQAVELGMRDCFKMIIVIKEKLKRMDPNDDNIPLAKKIELLINEKINALRTAEEVINSSPRIFRTSYPRVLISPRNADIPNFCDFKLATAAGRNRSDSDPTQTRQSLLDISNSRPKGIPTIDDFQIIKPITKGGFGKVYLAKKKRTGDIYAIKRLKKSDMVKKNQVNHVKIERDILAHTSNPYVVKMYYSFQSRDYLYLVMEYVHGGDCFSLLQNLGALEEDMAKMIIAETVLALEYLHSLGIIHRDLKPDNLLIDKNGHIKLTDFGLSKIGLLERQTVVPPTVFNSGGSSNSPKLGSIKKGPLPLSLTKKLPYALSSPSVALGGQQHILLPPPPPTVMTSLDRHREQPSGRISPPIFISHQEKEKNPPLLAQQQGGKVIGTGGTTTIPPQKERKLSCVGTPDYLAPEILLGIGHGKAVDWFAVGVILYEFLTGVPPFSSQTVEGTFQNILQRKIKWTNDMSDEARDFIDKLLALNPQSRLGYNGAEDVKAHPFFKDINWSTIRTQKPFFVPVLEDLQDTSYFDARKQFYDLRISDDDHQLKKNQQQQPSLNSSGNTSNDSKFDDFLYVNFQSLSELNHNYLIETNPYVISRRRNSF</sequence>
<dbReference type="InterPro" id="IPR011009">
    <property type="entry name" value="Kinase-like_dom_sf"/>
</dbReference>
<dbReference type="EMBL" id="GL883009">
    <property type="protein sequence ID" value="EGG22420.1"/>
    <property type="molecule type" value="Genomic_DNA"/>
</dbReference>
<evidence type="ECO:0000313" key="12">
    <source>
        <dbReference type="EMBL" id="EGG22420.1"/>
    </source>
</evidence>
<feature type="compositionally biased region" description="Low complexity" evidence="9">
    <location>
        <begin position="478"/>
        <end position="504"/>
    </location>
</feature>
<protein>
    <recommendedName>
        <fullName evidence="1">non-specific serine/threonine protein kinase</fullName>
        <ecNumber evidence="1">2.7.11.1</ecNumber>
    </recommendedName>
</protein>
<dbReference type="KEGG" id="dfa:DFA_04541"/>
<accession>F4PPV7</accession>
<proteinExistence type="predicted"/>
<dbReference type="STRING" id="1054147.F4PPV7"/>
<feature type="compositionally biased region" description="Low complexity" evidence="9">
    <location>
        <begin position="549"/>
        <end position="563"/>
    </location>
</feature>
<feature type="compositionally biased region" description="Polar residues" evidence="9">
    <location>
        <begin position="440"/>
        <end position="463"/>
    </location>
</feature>
<organism evidence="12 13">
    <name type="scientific">Cavenderia fasciculata</name>
    <name type="common">Slime mold</name>
    <name type="synonym">Dictyostelium fasciculatum</name>
    <dbReference type="NCBI Taxonomy" id="261658"/>
    <lineage>
        <taxon>Eukaryota</taxon>
        <taxon>Amoebozoa</taxon>
        <taxon>Evosea</taxon>
        <taxon>Eumycetozoa</taxon>
        <taxon>Dictyostelia</taxon>
        <taxon>Acytosteliales</taxon>
        <taxon>Cavenderiaceae</taxon>
        <taxon>Cavenderia</taxon>
    </lineage>
</organism>
<feature type="compositionally biased region" description="Pro residues" evidence="9">
    <location>
        <begin position="391"/>
        <end position="401"/>
    </location>
</feature>
<dbReference type="CDD" id="cd05579">
    <property type="entry name" value="STKc_MAST_like"/>
    <property type="match status" value="1"/>
</dbReference>
<comment type="catalytic activity">
    <reaction evidence="8">
        <text>L-seryl-[protein] + ATP = O-phospho-L-seryl-[protein] + ADP + H(+)</text>
        <dbReference type="Rhea" id="RHEA:17989"/>
        <dbReference type="Rhea" id="RHEA-COMP:9863"/>
        <dbReference type="Rhea" id="RHEA-COMP:11604"/>
        <dbReference type="ChEBI" id="CHEBI:15378"/>
        <dbReference type="ChEBI" id="CHEBI:29999"/>
        <dbReference type="ChEBI" id="CHEBI:30616"/>
        <dbReference type="ChEBI" id="CHEBI:83421"/>
        <dbReference type="ChEBI" id="CHEBI:456216"/>
        <dbReference type="EC" id="2.7.11.1"/>
    </reaction>
</comment>
<feature type="region of interest" description="Disordered" evidence="9">
    <location>
        <begin position="1"/>
        <end position="33"/>
    </location>
</feature>
<feature type="compositionally biased region" description="Basic and acidic residues" evidence="9">
    <location>
        <begin position="580"/>
        <end position="590"/>
    </location>
</feature>
<dbReference type="OrthoDB" id="19827at2759"/>
<keyword evidence="5 12" id="KW-0418">Kinase</keyword>
<feature type="region of interest" description="Disordered" evidence="9">
    <location>
        <begin position="544"/>
        <end position="563"/>
    </location>
</feature>
<evidence type="ECO:0000256" key="5">
    <source>
        <dbReference type="ARBA" id="ARBA00022777"/>
    </source>
</evidence>
<reference evidence="13" key="1">
    <citation type="journal article" date="2011" name="Genome Res.">
        <title>Phylogeny-wide analysis of social amoeba genomes highlights ancient origins for complex intercellular communication.</title>
        <authorList>
            <person name="Heidel A.J."/>
            <person name="Lawal H.M."/>
            <person name="Felder M."/>
            <person name="Schilde C."/>
            <person name="Helps N.R."/>
            <person name="Tunggal B."/>
            <person name="Rivero F."/>
            <person name="John U."/>
            <person name="Schleicher M."/>
            <person name="Eichinger L."/>
            <person name="Platzer M."/>
            <person name="Noegel A.A."/>
            <person name="Schaap P."/>
            <person name="Gloeckner G."/>
        </authorList>
    </citation>
    <scope>NUCLEOTIDE SEQUENCE [LARGE SCALE GENOMIC DNA]</scope>
    <source>
        <strain evidence="13">SH3</strain>
    </source>
</reference>
<dbReference type="InterPro" id="IPR050236">
    <property type="entry name" value="Ser_Thr_kinase_AGC"/>
</dbReference>
<dbReference type="PROSITE" id="PS50011">
    <property type="entry name" value="PROTEIN_KINASE_DOM"/>
    <property type="match status" value="1"/>
</dbReference>
<evidence type="ECO:0000313" key="13">
    <source>
        <dbReference type="Proteomes" id="UP000007797"/>
    </source>
</evidence>
<dbReference type="InterPro" id="IPR000719">
    <property type="entry name" value="Prot_kinase_dom"/>
</dbReference>
<dbReference type="FunFam" id="3.30.200.20:FF:000042">
    <property type="entry name" value="Aurora kinase A"/>
    <property type="match status" value="1"/>
</dbReference>
<evidence type="ECO:0000259" key="11">
    <source>
        <dbReference type="PROSITE" id="PS51285"/>
    </source>
</evidence>
<feature type="compositionally biased region" description="Polar residues" evidence="9">
    <location>
        <begin position="918"/>
        <end position="933"/>
    </location>
</feature>
<evidence type="ECO:0000256" key="9">
    <source>
        <dbReference type="SAM" id="MobiDB-lite"/>
    </source>
</evidence>
<keyword evidence="2" id="KW-0723">Serine/threonine-protein kinase</keyword>
<dbReference type="InterPro" id="IPR008271">
    <property type="entry name" value="Ser/Thr_kinase_AS"/>
</dbReference>
<feature type="region of interest" description="Disordered" evidence="9">
    <location>
        <begin position="386"/>
        <end position="505"/>
    </location>
</feature>
<dbReference type="PANTHER" id="PTHR24356">
    <property type="entry name" value="SERINE/THREONINE-PROTEIN KINASE"/>
    <property type="match status" value="1"/>
</dbReference>
<evidence type="ECO:0000256" key="7">
    <source>
        <dbReference type="ARBA" id="ARBA00047899"/>
    </source>
</evidence>
<comment type="catalytic activity">
    <reaction evidence="7">
        <text>L-threonyl-[protein] + ATP = O-phospho-L-threonyl-[protein] + ADP + H(+)</text>
        <dbReference type="Rhea" id="RHEA:46608"/>
        <dbReference type="Rhea" id="RHEA-COMP:11060"/>
        <dbReference type="Rhea" id="RHEA-COMP:11605"/>
        <dbReference type="ChEBI" id="CHEBI:15378"/>
        <dbReference type="ChEBI" id="CHEBI:30013"/>
        <dbReference type="ChEBI" id="CHEBI:30616"/>
        <dbReference type="ChEBI" id="CHEBI:61977"/>
        <dbReference type="ChEBI" id="CHEBI:456216"/>
        <dbReference type="EC" id="2.7.11.1"/>
    </reaction>
</comment>
<feature type="compositionally biased region" description="Acidic residues" evidence="9">
    <location>
        <begin position="618"/>
        <end position="656"/>
    </location>
</feature>
<dbReference type="GeneID" id="14874487"/>
<evidence type="ECO:0000256" key="1">
    <source>
        <dbReference type="ARBA" id="ARBA00012513"/>
    </source>
</evidence>
<evidence type="ECO:0000256" key="4">
    <source>
        <dbReference type="ARBA" id="ARBA00022741"/>
    </source>
</evidence>
<feature type="compositionally biased region" description="Polar residues" evidence="9">
    <location>
        <begin position="1"/>
        <end position="13"/>
    </location>
</feature>
<feature type="region of interest" description="Disordered" evidence="9">
    <location>
        <begin position="106"/>
        <end position="127"/>
    </location>
</feature>
<feature type="compositionally biased region" description="Polar residues" evidence="9">
    <location>
        <begin position="407"/>
        <end position="416"/>
    </location>
</feature>
<dbReference type="GO" id="GO:0004674">
    <property type="term" value="F:protein serine/threonine kinase activity"/>
    <property type="evidence" value="ECO:0007669"/>
    <property type="project" value="UniProtKB-KW"/>
</dbReference>
<evidence type="ECO:0000259" key="10">
    <source>
        <dbReference type="PROSITE" id="PS50011"/>
    </source>
</evidence>